<accession>Q8L4N4</accession>
<evidence type="ECO:0000313" key="3">
    <source>
        <dbReference type="EMBL" id="BAC05642.1"/>
    </source>
</evidence>
<feature type="region of interest" description="Disordered" evidence="1">
    <location>
        <begin position="1"/>
        <end position="63"/>
    </location>
</feature>
<reference evidence="3" key="1">
    <citation type="journal article" date="2002" name="Nature">
        <title>The genome sequence and structure of rice chromosome 1.</title>
        <authorList>
            <person name="Sasaki T."/>
            <person name="Matsumoto T."/>
            <person name="Yamamoto K."/>
            <person name="Sakata K."/>
            <person name="Baba T."/>
            <person name="Katayose Y."/>
            <person name="Wu J."/>
            <person name="Niimura Y."/>
            <person name="Cheng Z."/>
            <person name="Nagamura Y."/>
            <person name="Antonio B.A."/>
            <person name="Kanamori H."/>
            <person name="Hosokawa S."/>
            <person name="Masukawa M."/>
            <person name="Arikawa K."/>
            <person name="Chiden Y."/>
            <person name="Hayashi M."/>
            <person name="Okamoto M."/>
            <person name="Ando T."/>
            <person name="Aoki H."/>
            <person name="Arita K."/>
            <person name="Hamada M."/>
            <person name="Harada C."/>
            <person name="Hijishita S."/>
            <person name="Honda M."/>
            <person name="Ichikawa Y."/>
            <person name="Idonuma A."/>
            <person name="Iijima M."/>
            <person name="Ikeda M."/>
            <person name="Ikeno M."/>
            <person name="Itoh S."/>
            <person name="Itoh T."/>
            <person name="Itoh Y."/>
            <person name="Itoh Y."/>
            <person name="Iwabuchi A."/>
            <person name="Kamiya K."/>
            <person name="Karasawa W."/>
            <person name="Katagiri S."/>
            <person name="Kikuta A."/>
            <person name="Kobayashi N."/>
            <person name="Kono I."/>
            <person name="Machita K."/>
            <person name="Maehara T."/>
            <person name="Mizuno H."/>
            <person name="Mizubayashi T."/>
            <person name="Mukai Y."/>
            <person name="Nagasaki H."/>
            <person name="Nakashima M."/>
            <person name="Nakama Y."/>
            <person name="Nakamichi Y."/>
            <person name="Nakamura M."/>
            <person name="Namiki N."/>
            <person name="Negishi M."/>
            <person name="Ohta I."/>
            <person name="Ono N."/>
            <person name="Saji S."/>
            <person name="Sakai K."/>
            <person name="Shibata M."/>
            <person name="Shimokawa T."/>
            <person name="Shomura A."/>
            <person name="Song J."/>
            <person name="Takazaki Y."/>
            <person name="Terasawa K."/>
            <person name="Tsuji K."/>
            <person name="Waki K."/>
            <person name="Yamagata H."/>
            <person name="Yamane H."/>
            <person name="Yoshiki S."/>
            <person name="Yoshihara R."/>
            <person name="Yukawa K."/>
            <person name="Zhong H."/>
            <person name="Iwama H."/>
            <person name="Endo T."/>
            <person name="Ito H."/>
            <person name="Hahn J.H."/>
            <person name="Kim H.I."/>
            <person name="Eun M.Y."/>
            <person name="Yano M."/>
            <person name="Jiang J."/>
            <person name="Gojobori T."/>
        </authorList>
    </citation>
    <scope>NUCLEOTIDE SEQUENCE</scope>
</reference>
<dbReference type="Proteomes" id="UP000817658">
    <property type="component" value="Chromosome 1"/>
</dbReference>
<dbReference type="EMBL" id="AP004611">
    <property type="protein sequence ID" value="BAC05642.1"/>
    <property type="molecule type" value="Genomic_DNA"/>
</dbReference>
<evidence type="ECO:0000256" key="1">
    <source>
        <dbReference type="SAM" id="MobiDB-lite"/>
    </source>
</evidence>
<name>Q8L4N4_ORYSJ</name>
<accession>Q7EZP5</accession>
<gene>
    <name evidence="3" type="primary">OJ1005_B10.7</name>
    <name evidence="2" type="ORF">P0516D04.21</name>
</gene>
<sequence length="91" mass="9330">MGAADPAETAAAHPAEGRGVFSRRPRGQRPEGRVASAAVRRHGGGGSGVGDRSGRRIQRRERATTAAVTAAVFQRLDPSPATARATATDLG</sequence>
<dbReference type="EMBL" id="AP003276">
    <property type="protein sequence ID" value="BAB92391.1"/>
    <property type="molecule type" value="Genomic_DNA"/>
</dbReference>
<proteinExistence type="predicted"/>
<dbReference type="AlphaFoldDB" id="Q8L4N4"/>
<protein>
    <submittedName>
        <fullName evidence="3">OJ1005_B10.7 protein</fullName>
    </submittedName>
</protein>
<organism evidence="3">
    <name type="scientific">Oryza sativa subsp. japonica</name>
    <name type="common">Rice</name>
    <dbReference type="NCBI Taxonomy" id="39947"/>
    <lineage>
        <taxon>Eukaryota</taxon>
        <taxon>Viridiplantae</taxon>
        <taxon>Streptophyta</taxon>
        <taxon>Embryophyta</taxon>
        <taxon>Tracheophyta</taxon>
        <taxon>Spermatophyta</taxon>
        <taxon>Magnoliopsida</taxon>
        <taxon>Liliopsida</taxon>
        <taxon>Poales</taxon>
        <taxon>Poaceae</taxon>
        <taxon>BOP clade</taxon>
        <taxon>Oryzoideae</taxon>
        <taxon>Oryzeae</taxon>
        <taxon>Oryzinae</taxon>
        <taxon>Oryza</taxon>
        <taxon>Oryza sativa</taxon>
    </lineage>
</organism>
<feature type="compositionally biased region" description="Low complexity" evidence="1">
    <location>
        <begin position="1"/>
        <end position="14"/>
    </location>
</feature>
<evidence type="ECO:0000313" key="2">
    <source>
        <dbReference type="EMBL" id="BAB92391.1"/>
    </source>
</evidence>